<evidence type="ECO:0000259" key="5">
    <source>
        <dbReference type="PROSITE" id="PS50968"/>
    </source>
</evidence>
<name>A0A3B1E6F6_9ZZZZ</name>
<evidence type="ECO:0000256" key="1">
    <source>
        <dbReference type="ARBA" id="ARBA00001938"/>
    </source>
</evidence>
<organism evidence="6">
    <name type="scientific">hydrothermal vent metagenome</name>
    <dbReference type="NCBI Taxonomy" id="652676"/>
    <lineage>
        <taxon>unclassified sequences</taxon>
        <taxon>metagenomes</taxon>
        <taxon>ecological metagenomes</taxon>
    </lineage>
</organism>
<dbReference type="GO" id="GO:0005737">
    <property type="term" value="C:cytoplasm"/>
    <property type="evidence" value="ECO:0007669"/>
    <property type="project" value="TreeGrafter"/>
</dbReference>
<protein>
    <submittedName>
        <fullName evidence="6">Dihydrolipoamide acyltransferase component of branched-chain alpha-keto acid dehydrogenase complex</fullName>
        <ecNumber evidence="6">2.3.1.168</ecNumber>
    </submittedName>
</protein>
<dbReference type="Pfam" id="PF00364">
    <property type="entry name" value="Biotin_lipoyl"/>
    <property type="match status" value="1"/>
</dbReference>
<evidence type="ECO:0000256" key="2">
    <source>
        <dbReference type="ARBA" id="ARBA00022679"/>
    </source>
</evidence>
<proteinExistence type="predicted"/>
<feature type="compositionally biased region" description="Polar residues" evidence="4">
    <location>
        <begin position="89"/>
        <end position="100"/>
    </location>
</feature>
<evidence type="ECO:0000313" key="6">
    <source>
        <dbReference type="EMBL" id="VAX38737.1"/>
    </source>
</evidence>
<dbReference type="InterPro" id="IPR011053">
    <property type="entry name" value="Single_hybrid_motif"/>
</dbReference>
<dbReference type="EMBL" id="UOGK01000146">
    <property type="protein sequence ID" value="VAX38737.1"/>
    <property type="molecule type" value="Genomic_DNA"/>
</dbReference>
<keyword evidence="2 6" id="KW-0808">Transferase</keyword>
<dbReference type="SUPFAM" id="SSF51230">
    <property type="entry name" value="Single hybrid motif"/>
    <property type="match status" value="1"/>
</dbReference>
<feature type="domain" description="Lipoyl-binding" evidence="5">
    <location>
        <begin position="9"/>
        <end position="84"/>
    </location>
</feature>
<dbReference type="PANTHER" id="PTHR43178">
    <property type="entry name" value="DIHYDROLIPOAMIDE ACETYLTRANSFERASE COMPONENT OF PYRUVATE DEHYDROGENASE COMPLEX"/>
    <property type="match status" value="1"/>
</dbReference>
<dbReference type="Gene3D" id="2.40.50.100">
    <property type="match status" value="1"/>
</dbReference>
<dbReference type="GO" id="GO:0043754">
    <property type="term" value="F:dihydrolipoamide branched chain acyltransferase activity"/>
    <property type="evidence" value="ECO:0007669"/>
    <property type="project" value="UniProtKB-EC"/>
</dbReference>
<evidence type="ECO:0000256" key="3">
    <source>
        <dbReference type="ARBA" id="ARBA00023315"/>
    </source>
</evidence>
<dbReference type="CDD" id="cd06849">
    <property type="entry name" value="lipoyl_domain"/>
    <property type="match status" value="1"/>
</dbReference>
<dbReference type="PROSITE" id="PS50968">
    <property type="entry name" value="BIOTINYL_LIPOYL"/>
    <property type="match status" value="1"/>
</dbReference>
<dbReference type="GO" id="GO:0031405">
    <property type="term" value="F:lipoic acid binding"/>
    <property type="evidence" value="ECO:0007669"/>
    <property type="project" value="TreeGrafter"/>
</dbReference>
<evidence type="ECO:0000256" key="4">
    <source>
        <dbReference type="SAM" id="MobiDB-lite"/>
    </source>
</evidence>
<sequence>MAHTDATNPNEFILPDLGEGVHEAELIKWRVAVGDTVKEHDILAEMETDKALVEVPSPRSGIIKALNGKEGEILNVGNVLVEYEADDSNAASATTESDAQPDSHASAADKTPAEPREDAGTVVGKVGGDL</sequence>
<comment type="cofactor">
    <cofactor evidence="1">
        <name>(R)-lipoate</name>
        <dbReference type="ChEBI" id="CHEBI:83088"/>
    </cofactor>
</comment>
<dbReference type="EC" id="2.3.1.168" evidence="6"/>
<dbReference type="InterPro" id="IPR050743">
    <property type="entry name" value="2-oxoacid_DH_E2_comp"/>
</dbReference>
<dbReference type="AlphaFoldDB" id="A0A3B1E6F6"/>
<feature type="non-terminal residue" evidence="6">
    <location>
        <position position="130"/>
    </location>
</feature>
<dbReference type="InterPro" id="IPR000089">
    <property type="entry name" value="Biotin_lipoyl"/>
</dbReference>
<accession>A0A3B1E6F6</accession>
<feature type="region of interest" description="Disordered" evidence="4">
    <location>
        <begin position="87"/>
        <end position="130"/>
    </location>
</feature>
<reference evidence="6" key="1">
    <citation type="submission" date="2018-06" db="EMBL/GenBank/DDBJ databases">
        <authorList>
            <person name="Zhirakovskaya E."/>
        </authorList>
    </citation>
    <scope>NUCLEOTIDE SEQUENCE</scope>
</reference>
<keyword evidence="3 6" id="KW-0012">Acyltransferase</keyword>
<dbReference type="PANTHER" id="PTHR43178:SF5">
    <property type="entry name" value="LIPOAMIDE ACYLTRANSFERASE COMPONENT OF BRANCHED-CHAIN ALPHA-KETO ACID DEHYDROGENASE COMPLEX, MITOCHONDRIAL"/>
    <property type="match status" value="1"/>
</dbReference>
<gene>
    <name evidence="6" type="ORF">MNBD_PLANCTO03-426</name>
</gene>
<dbReference type="GO" id="GO:0016407">
    <property type="term" value="F:acetyltransferase activity"/>
    <property type="evidence" value="ECO:0007669"/>
    <property type="project" value="TreeGrafter"/>
</dbReference>